<dbReference type="AlphaFoldDB" id="A0A6F9YAJ0"/>
<evidence type="ECO:0000256" key="4">
    <source>
        <dbReference type="ARBA" id="ARBA00022989"/>
    </source>
</evidence>
<dbReference type="Pfam" id="PF02133">
    <property type="entry name" value="Transp_cyt_pur"/>
    <property type="match status" value="1"/>
</dbReference>
<comment type="subcellular location">
    <subcellularLocation>
        <location evidence="1">Membrane</location>
        <topology evidence="1">Multi-pass membrane protein</topology>
    </subcellularLocation>
</comment>
<keyword evidence="3" id="KW-0812">Transmembrane</keyword>
<dbReference type="InterPro" id="IPR030191">
    <property type="entry name" value="CodB"/>
</dbReference>
<name>A0A6F9YAJ0_9LACO</name>
<sequence length="420" mass="45014">MKKKQNQPWWGLAFVWAGALVSIPSIILGGTLVSSMTFTKTLLTALVGYLLVVIIMIFQGMQSSDLAQPTVKAAEYAFGKKGSQRVISLLITIGCLGWFGIQANVAGDSFVKLLQAFNITIPVWLSDILWGLIMVITAIYGIRAVRWLTYIAVPYLIIVVIYGLFVALHTTSLQSLLNYQPQTTMSFANGLTTTLGGFALGAVIAGDYSQYTAKRIDVVKAAVFGVIPAGVLMIAVGAILAIAYQSNDISTLFVRVATPIVGGLALVLATWKVNVINAFSGGIAFNNLFGIPQKYQKGMVFGVGMVGTVLAIIGIMNYFEPAMNLLGAMVPPAAGVMCATYWVINKGKVNVNEVIPDYKWIGIFSWLLGAIIAAVPVVLSFFPNAPHIVVNPLTGIVVSLVAYLVLNKIVGKVENEEVEV</sequence>
<organism evidence="6 7">
    <name type="scientific">Ligilactobacillus agilis</name>
    <dbReference type="NCBI Taxonomy" id="1601"/>
    <lineage>
        <taxon>Bacteria</taxon>
        <taxon>Bacillati</taxon>
        <taxon>Bacillota</taxon>
        <taxon>Bacilli</taxon>
        <taxon>Lactobacillales</taxon>
        <taxon>Lactobacillaceae</taxon>
        <taxon>Ligilactobacillus</taxon>
    </lineage>
</organism>
<gene>
    <name evidence="6" type="ORF">HF863_04395</name>
</gene>
<protein>
    <submittedName>
        <fullName evidence="6">Cytosine permease</fullName>
    </submittedName>
</protein>
<dbReference type="RefSeq" id="WP_170091427.1">
    <property type="nucleotide sequence ID" value="NZ_BLAQ01000089.1"/>
</dbReference>
<dbReference type="PANTHER" id="PTHR30569:SF0">
    <property type="entry name" value="CYTOSINE PERMEASE"/>
    <property type="match status" value="1"/>
</dbReference>
<evidence type="ECO:0000256" key="2">
    <source>
        <dbReference type="ARBA" id="ARBA00008974"/>
    </source>
</evidence>
<dbReference type="PANTHER" id="PTHR30569">
    <property type="entry name" value="CYTOSINE TRANSPORTER CODB"/>
    <property type="match status" value="1"/>
</dbReference>
<dbReference type="Gene3D" id="1.10.4160.10">
    <property type="entry name" value="Hydantoin permease"/>
    <property type="match status" value="1"/>
</dbReference>
<dbReference type="InterPro" id="IPR001248">
    <property type="entry name" value="Pur-cyt_permease"/>
</dbReference>
<dbReference type="EMBL" id="JABAFP010000012">
    <property type="protein sequence ID" value="NME42004.1"/>
    <property type="molecule type" value="Genomic_DNA"/>
</dbReference>
<comment type="caution">
    <text evidence="6">The sequence shown here is derived from an EMBL/GenBank/DDBJ whole genome shotgun (WGS) entry which is preliminary data.</text>
</comment>
<evidence type="ECO:0000313" key="6">
    <source>
        <dbReference type="EMBL" id="NME42004.1"/>
    </source>
</evidence>
<evidence type="ECO:0000313" key="7">
    <source>
        <dbReference type="Proteomes" id="UP000563853"/>
    </source>
</evidence>
<evidence type="ECO:0000256" key="1">
    <source>
        <dbReference type="ARBA" id="ARBA00004141"/>
    </source>
</evidence>
<comment type="similarity">
    <text evidence="2">Belongs to the purine-cytosine permease (2.A.39) family.</text>
</comment>
<dbReference type="CDD" id="cd11484">
    <property type="entry name" value="SLC-NCS1sbd_CobB-like"/>
    <property type="match status" value="1"/>
</dbReference>
<evidence type="ECO:0000256" key="5">
    <source>
        <dbReference type="ARBA" id="ARBA00023136"/>
    </source>
</evidence>
<dbReference type="Proteomes" id="UP000563853">
    <property type="component" value="Unassembled WGS sequence"/>
</dbReference>
<accession>A0A6F9YAJ0</accession>
<dbReference type="GO" id="GO:0005886">
    <property type="term" value="C:plasma membrane"/>
    <property type="evidence" value="ECO:0007669"/>
    <property type="project" value="TreeGrafter"/>
</dbReference>
<reference evidence="6 7" key="1">
    <citation type="submission" date="2020-04" db="EMBL/GenBank/DDBJ databases">
        <authorList>
            <person name="Hitch T.C.A."/>
            <person name="Wylensek D."/>
            <person name="Clavel T."/>
        </authorList>
    </citation>
    <scope>NUCLEOTIDE SEQUENCE [LARGE SCALE GENOMIC DNA]</scope>
    <source>
        <strain evidence="6 7">WCA-389-WT-5H1</strain>
    </source>
</reference>
<proteinExistence type="inferred from homology"/>
<evidence type="ECO:0000256" key="3">
    <source>
        <dbReference type="ARBA" id="ARBA00022692"/>
    </source>
</evidence>
<keyword evidence="5" id="KW-0472">Membrane</keyword>
<keyword evidence="4" id="KW-1133">Transmembrane helix</keyword>
<dbReference type="GO" id="GO:0015209">
    <property type="term" value="F:cytosine transmembrane transporter activity"/>
    <property type="evidence" value="ECO:0007669"/>
    <property type="project" value="InterPro"/>
</dbReference>